<name>A0A0F9ALY1_9ZZZZ</name>
<dbReference type="PANTHER" id="PTHR37298:SF1">
    <property type="entry name" value="UPF0111 PROTEIN YKAA"/>
    <property type="match status" value="1"/>
</dbReference>
<sequence>PPGLAELLTNPEALNALLQSGQLDLGDLIGKTQQPTSFQRDAAAAGKFPGTPAFAEAFEAKNRQDPNSLLTQELVKDLRRESLIKEQTARLEQTESKRVFRAEGKIAIRNTWELTQEAISIMQDIRNTVVQSGIPGGDQIRDISAIVGAVQAFFGKDSPQATVIAQKRDRLKKLFAVQFKEVVENLKSARGISDQRQRSILEALPTLENLDIANVQLLGDVMRDILDGADIALYEVEGREAIEAFIADPVGFFNQTTQATGESVSDFASRQFDAAKGAAGDAATFATEQFNKAKGAAGDEIERRKPQAELLAKKLALEAQPFLQKAKEGASTAVRTYGITQPTAAARGLADLIRLQCLQLDRAVSTLRRRGKLKSILEQLTEVNRLENEADTLFLNSMAELFRGEMSPVDIIKWRDIYDQLELATDSAEQVAHVLEGIVLKHA</sequence>
<evidence type="ECO:0000313" key="2">
    <source>
        <dbReference type="EMBL" id="KKK99295.1"/>
    </source>
</evidence>
<dbReference type="InterPro" id="IPR038078">
    <property type="entry name" value="PhoU-like_sf"/>
</dbReference>
<comment type="similarity">
    <text evidence="1">Belongs to the UPF0111 family.</text>
</comment>
<dbReference type="InterPro" id="IPR052912">
    <property type="entry name" value="UPF0111_domain"/>
</dbReference>
<reference evidence="2" key="1">
    <citation type="journal article" date="2015" name="Nature">
        <title>Complex archaea that bridge the gap between prokaryotes and eukaryotes.</title>
        <authorList>
            <person name="Spang A."/>
            <person name="Saw J.H."/>
            <person name="Jorgensen S.L."/>
            <person name="Zaremba-Niedzwiedzka K."/>
            <person name="Martijn J."/>
            <person name="Lind A.E."/>
            <person name="van Eijk R."/>
            <person name="Schleper C."/>
            <person name="Guy L."/>
            <person name="Ettema T.J."/>
        </authorList>
    </citation>
    <scope>NUCLEOTIDE SEQUENCE</scope>
</reference>
<dbReference type="Gene3D" id="1.20.58.220">
    <property type="entry name" value="Phosphate transport system protein phou homolog 2, domain 2"/>
    <property type="match status" value="1"/>
</dbReference>
<dbReference type="PANTHER" id="PTHR37298">
    <property type="entry name" value="UPF0111 PROTEIN YKAA"/>
    <property type="match status" value="1"/>
</dbReference>
<proteinExistence type="inferred from homology"/>
<dbReference type="AlphaFoldDB" id="A0A0F9ALY1"/>
<feature type="non-terminal residue" evidence="2">
    <location>
        <position position="1"/>
    </location>
</feature>
<dbReference type="EMBL" id="LAZR01045264">
    <property type="protein sequence ID" value="KKK99295.1"/>
    <property type="molecule type" value="Genomic_DNA"/>
</dbReference>
<organism evidence="2">
    <name type="scientific">marine sediment metagenome</name>
    <dbReference type="NCBI Taxonomy" id="412755"/>
    <lineage>
        <taxon>unclassified sequences</taxon>
        <taxon>metagenomes</taxon>
        <taxon>ecological metagenomes</taxon>
    </lineage>
</organism>
<accession>A0A0F9ALY1</accession>
<evidence type="ECO:0000256" key="1">
    <source>
        <dbReference type="ARBA" id="ARBA00008591"/>
    </source>
</evidence>
<protein>
    <submittedName>
        <fullName evidence="2">Uncharacterized protein</fullName>
    </submittedName>
</protein>
<comment type="caution">
    <text evidence="2">The sequence shown here is derived from an EMBL/GenBank/DDBJ whole genome shotgun (WGS) entry which is preliminary data.</text>
</comment>
<gene>
    <name evidence="2" type="ORF">LCGC14_2634180</name>
</gene>
<dbReference type="Pfam" id="PF01865">
    <property type="entry name" value="PhoU_div"/>
    <property type="match status" value="1"/>
</dbReference>
<dbReference type="InterPro" id="IPR018445">
    <property type="entry name" value="Put_Phosphate_transp_reg"/>
</dbReference>